<dbReference type="SUPFAM" id="SSF52374">
    <property type="entry name" value="Nucleotidylyl transferase"/>
    <property type="match status" value="1"/>
</dbReference>
<evidence type="ECO:0000256" key="4">
    <source>
        <dbReference type="ARBA" id="ARBA00022840"/>
    </source>
</evidence>
<dbReference type="NCBIfam" id="TIGR00392">
    <property type="entry name" value="ileS"/>
    <property type="match status" value="1"/>
</dbReference>
<dbReference type="Proteomes" id="UP000179233">
    <property type="component" value="Unassembled WGS sequence"/>
</dbReference>
<dbReference type="SUPFAM" id="SSF47323">
    <property type="entry name" value="Anticodon-binding domain of a subclass of class I aminoacyl-tRNA synthetases"/>
    <property type="match status" value="1"/>
</dbReference>
<feature type="domain" description="Methionyl/Valyl/Leucyl/Isoleucyl-tRNA synthetase anticodon-binding" evidence="11">
    <location>
        <begin position="723"/>
        <end position="869"/>
    </location>
</feature>
<dbReference type="InterPro" id="IPR014729">
    <property type="entry name" value="Rossmann-like_a/b/a_fold"/>
</dbReference>
<dbReference type="Gene3D" id="1.10.730.10">
    <property type="entry name" value="Isoleucyl-tRNA Synthetase, Domain 1"/>
    <property type="match status" value="1"/>
</dbReference>
<keyword evidence="5" id="KW-0648">Protein biosynthesis</keyword>
<evidence type="ECO:0000259" key="11">
    <source>
        <dbReference type="Pfam" id="PF08264"/>
    </source>
</evidence>
<dbReference type="GO" id="GO:0005524">
    <property type="term" value="F:ATP binding"/>
    <property type="evidence" value="ECO:0007669"/>
    <property type="project" value="UniProtKB-KW"/>
</dbReference>
<dbReference type="GO" id="GO:0005737">
    <property type="term" value="C:cytoplasm"/>
    <property type="evidence" value="ECO:0007669"/>
    <property type="project" value="UniProtKB-UniRule"/>
</dbReference>
<dbReference type="GO" id="GO:0004822">
    <property type="term" value="F:isoleucine-tRNA ligase activity"/>
    <property type="evidence" value="ECO:0007669"/>
    <property type="project" value="UniProtKB-UniRule"/>
</dbReference>
<evidence type="ECO:0000256" key="8">
    <source>
        <dbReference type="ARBA" id="ARBA00048359"/>
    </source>
</evidence>
<keyword evidence="6" id="KW-0030">Aminoacyl-tRNA synthetase</keyword>
<dbReference type="SUPFAM" id="SSF50677">
    <property type="entry name" value="ValRS/IleRS/LeuRS editing domain"/>
    <property type="match status" value="1"/>
</dbReference>
<gene>
    <name evidence="12" type="ORF">A2786_02970</name>
</gene>
<comment type="function">
    <text evidence="7">Catalyzes the attachment of isoleucine to tRNA(Ile). As IleRS can inadvertently accommodate and process structurally similar amino acids such as valine, to avoid such errors it has two additional distinct tRNA(Ile)-dependent editing activities. One activity is designated as 'pretransfer' editing and involves the hydrolysis of activated Val-AMP. The other activity is designated 'posttransfer' editing and involves deacylation of mischarged Val-tRNA(Ile).</text>
</comment>
<evidence type="ECO:0000256" key="3">
    <source>
        <dbReference type="ARBA" id="ARBA00022741"/>
    </source>
</evidence>
<dbReference type="Gene3D" id="3.90.740.10">
    <property type="entry name" value="Valyl/Leucyl/Isoleucyl-tRNA synthetase, editing domain"/>
    <property type="match status" value="1"/>
</dbReference>
<dbReference type="InterPro" id="IPR002300">
    <property type="entry name" value="aa-tRNA-synth_Ia"/>
</dbReference>
<dbReference type="Pfam" id="PF19302">
    <property type="entry name" value="DUF5915"/>
    <property type="match status" value="1"/>
</dbReference>
<evidence type="ECO:0000256" key="6">
    <source>
        <dbReference type="ARBA" id="ARBA00023146"/>
    </source>
</evidence>
<evidence type="ECO:0000259" key="10">
    <source>
        <dbReference type="Pfam" id="PF00133"/>
    </source>
</evidence>
<dbReference type="EC" id="6.1.1.5" evidence="1 9"/>
<evidence type="ECO:0000313" key="12">
    <source>
        <dbReference type="EMBL" id="OGY18436.1"/>
    </source>
</evidence>
<dbReference type="EMBL" id="MHCJ01000003">
    <property type="protein sequence ID" value="OGY18436.1"/>
    <property type="molecule type" value="Genomic_DNA"/>
</dbReference>
<dbReference type="Pfam" id="PF00133">
    <property type="entry name" value="tRNA-synt_1"/>
    <property type="match status" value="1"/>
</dbReference>
<dbReference type="InterPro" id="IPR033709">
    <property type="entry name" value="Anticodon_Ile_ABEc"/>
</dbReference>
<dbReference type="InterPro" id="IPR009008">
    <property type="entry name" value="Val/Leu/Ile-tRNA-synth_edit"/>
</dbReference>
<dbReference type="GO" id="GO:0006428">
    <property type="term" value="P:isoleucyl-tRNA aminoacylation"/>
    <property type="evidence" value="ECO:0007669"/>
    <property type="project" value="UniProtKB-UniRule"/>
</dbReference>
<feature type="domain" description="Aminoacyl-tRNA synthetase class Ia" evidence="10">
    <location>
        <begin position="24"/>
        <end position="669"/>
    </location>
</feature>
<dbReference type="PRINTS" id="PR00984">
    <property type="entry name" value="TRNASYNTHILE"/>
</dbReference>
<dbReference type="InterPro" id="IPR009080">
    <property type="entry name" value="tRNAsynth_Ia_anticodon-bd"/>
</dbReference>
<comment type="caution">
    <text evidence="12">The sequence shown here is derived from an EMBL/GenBank/DDBJ whole genome shotgun (WGS) entry which is preliminary data.</text>
</comment>
<comment type="catalytic activity">
    <reaction evidence="8">
        <text>tRNA(Ile) + L-isoleucine + ATP = L-isoleucyl-tRNA(Ile) + AMP + diphosphate</text>
        <dbReference type="Rhea" id="RHEA:11060"/>
        <dbReference type="Rhea" id="RHEA-COMP:9666"/>
        <dbReference type="Rhea" id="RHEA-COMP:9695"/>
        <dbReference type="ChEBI" id="CHEBI:30616"/>
        <dbReference type="ChEBI" id="CHEBI:33019"/>
        <dbReference type="ChEBI" id="CHEBI:58045"/>
        <dbReference type="ChEBI" id="CHEBI:78442"/>
        <dbReference type="ChEBI" id="CHEBI:78528"/>
        <dbReference type="ChEBI" id="CHEBI:456215"/>
        <dbReference type="EC" id="6.1.1.5"/>
    </reaction>
</comment>
<dbReference type="GO" id="GO:0002161">
    <property type="term" value="F:aminoacyl-tRNA deacylase activity"/>
    <property type="evidence" value="ECO:0007669"/>
    <property type="project" value="InterPro"/>
</dbReference>
<dbReference type="InterPro" id="IPR013155">
    <property type="entry name" value="M/V/L/I-tRNA-synth_anticd-bd"/>
</dbReference>
<name>A0A1G1VSR1_9BACT</name>
<keyword evidence="4" id="KW-0067">ATP-binding</keyword>
<keyword evidence="2 12" id="KW-0436">Ligase</keyword>
<evidence type="ECO:0000256" key="7">
    <source>
        <dbReference type="ARBA" id="ARBA00025217"/>
    </source>
</evidence>
<dbReference type="Gene3D" id="3.40.50.620">
    <property type="entry name" value="HUPs"/>
    <property type="match status" value="2"/>
</dbReference>
<evidence type="ECO:0000256" key="1">
    <source>
        <dbReference type="ARBA" id="ARBA00013165"/>
    </source>
</evidence>
<evidence type="ECO:0000313" key="13">
    <source>
        <dbReference type="Proteomes" id="UP000179233"/>
    </source>
</evidence>
<evidence type="ECO:0000256" key="5">
    <source>
        <dbReference type="ARBA" id="ARBA00022917"/>
    </source>
</evidence>
<proteinExistence type="predicted"/>
<reference evidence="12 13" key="1">
    <citation type="journal article" date="2016" name="Nat. Commun.">
        <title>Thousands of microbial genomes shed light on interconnected biogeochemical processes in an aquifer system.</title>
        <authorList>
            <person name="Anantharaman K."/>
            <person name="Brown C.T."/>
            <person name="Hug L.A."/>
            <person name="Sharon I."/>
            <person name="Castelle C.J."/>
            <person name="Probst A.J."/>
            <person name="Thomas B.C."/>
            <person name="Singh A."/>
            <person name="Wilkins M.J."/>
            <person name="Karaoz U."/>
            <person name="Brodie E.L."/>
            <person name="Williams K.H."/>
            <person name="Hubbard S.S."/>
            <person name="Banfield J.F."/>
        </authorList>
    </citation>
    <scope>NUCLEOTIDE SEQUENCE [LARGE SCALE GENOMIC DNA]</scope>
</reference>
<dbReference type="PANTHER" id="PTHR42780:SF1">
    <property type="entry name" value="ISOLEUCINE--TRNA LIGASE, CYTOPLASMIC"/>
    <property type="match status" value="1"/>
</dbReference>
<dbReference type="GO" id="GO:0000049">
    <property type="term" value="F:tRNA binding"/>
    <property type="evidence" value="ECO:0007669"/>
    <property type="project" value="InterPro"/>
</dbReference>
<protein>
    <recommendedName>
        <fullName evidence="1 9">Isoleucine--tRNA ligase</fullName>
        <ecNumber evidence="1 9">6.1.1.5</ecNumber>
    </recommendedName>
</protein>
<organism evidence="12 13">
    <name type="scientific">Candidatus Chisholmbacteria bacterium RIFCSPHIGHO2_01_FULL_52_32</name>
    <dbReference type="NCBI Taxonomy" id="1797591"/>
    <lineage>
        <taxon>Bacteria</taxon>
        <taxon>Candidatus Chisholmiibacteriota</taxon>
    </lineage>
</organism>
<sequence length="987" mass="114461">MSPKGTVPSPVGAIPDFPNQEKELLRSWGKSGIVNRYLHRNDKSQKRFSFIDGPITANNPMGVHHGWGRTYKDLWQRFYNMKGFKQRFQNGFDCQGLWVEVEVEKELGLKQKQDIENLVPGDKKASIAKFVELCKARVDRFARIQTEQSKRLGYFMDWDHSYFTLANENNYMIWYFLKKCHEKGLIYKGRDSVPWCPRCGTAISQHEMLTEDYKELTHETVFFKLPVVGTETGLLVWTTTPWTIPANVAVAINPAYTYREWKNEQSGESIIVVREDQIEGQEDFESFIRGVFESGSFKKVKDHPGTSLVGLRYEGPFDDLPRVKEAKQESPTTFHTVVEAKELVMANKGTGLLHVAPGAGQEDFRLGKDKGLSVIEVIDETATYLEGMGEFSGENAKKHPQIVIDFVKARDGGRFFHKTAKITHRYPACWRCKTELVWRVVSEWYIKMDPLRSPMRKVVRSMRWIPSFGLKRELDWIKNMQDWLISKKRYWGLALPIWECGRCGNFEVVGGKEELKQRAREGWDQFKGHSPHRPWVDEVRIDCHNCGALMERIPDVGNPWLDAGIVPFSTIAKDNRSAPLYWADKREWRRWFPADLITESFPGQFKNWFYSLIAMSTVLEGERPADTVLGFATLLGEDGRPMHKSWGNSVEFNEGADKIGVDVMRWMYVRQDPKFNLLFGYTAAANVRRQFHLILWNSFRFVINNLSLDKPGRNEPKVLGVLDRWILSRTHTTITQVTRFLEDYDAFESSQAIEDLVDDFSTWYIRRSRERVGFTQVSKAQKEAFYWTATEVLENLAKLCAPFLPFLSDIIYTKLTGEPSVHLADWPKAEKQRIDRVLERKMTSLRQIAELGHRERKDAGIKVRQPLAKAVVGGCKERFDRSLVSLLSQELNIKSIVLKEEGELAVRLDTKLTRELIEEGEMRELIRRIQEERKRLQTSRNQKVIVTIPFHLPKRFETEVRQRTQARKIQFGEAFAVKPVHERKPAK</sequence>
<keyword evidence="3" id="KW-0547">Nucleotide-binding</keyword>
<dbReference type="InterPro" id="IPR002301">
    <property type="entry name" value="Ile-tRNA-ligase"/>
</dbReference>
<dbReference type="InterPro" id="IPR023586">
    <property type="entry name" value="Ile-tRNA-ligase_type2"/>
</dbReference>
<accession>A0A1G1VSR1</accession>
<dbReference type="CDD" id="cd07961">
    <property type="entry name" value="Anticodon_Ia_Ile_ABEc"/>
    <property type="match status" value="1"/>
</dbReference>
<evidence type="ECO:0000256" key="9">
    <source>
        <dbReference type="NCBIfam" id="TIGR00392"/>
    </source>
</evidence>
<dbReference type="Pfam" id="PF08264">
    <property type="entry name" value="Anticodon_1"/>
    <property type="match status" value="1"/>
</dbReference>
<dbReference type="PANTHER" id="PTHR42780">
    <property type="entry name" value="SOLEUCYL-TRNA SYNTHETASE"/>
    <property type="match status" value="1"/>
</dbReference>
<dbReference type="AlphaFoldDB" id="A0A1G1VSR1"/>
<evidence type="ECO:0000256" key="2">
    <source>
        <dbReference type="ARBA" id="ARBA00022598"/>
    </source>
</evidence>